<keyword evidence="2 7" id="KW-0699">rRNA-binding</keyword>
<evidence type="ECO:0000256" key="3">
    <source>
        <dbReference type="ARBA" id="ARBA00022884"/>
    </source>
</evidence>
<evidence type="ECO:0000256" key="5">
    <source>
        <dbReference type="ARBA" id="ARBA00023274"/>
    </source>
</evidence>
<dbReference type="Pfam" id="PF01281">
    <property type="entry name" value="Ribosomal_L9_N"/>
    <property type="match status" value="1"/>
</dbReference>
<dbReference type="FunFam" id="3.40.5.10:FF:000003">
    <property type="entry name" value="50S ribosomal protein L9"/>
    <property type="match status" value="1"/>
</dbReference>
<dbReference type="GO" id="GO:0019843">
    <property type="term" value="F:rRNA binding"/>
    <property type="evidence" value="ECO:0007669"/>
    <property type="project" value="UniProtKB-UniRule"/>
</dbReference>
<gene>
    <name evidence="7" type="primary">rplI</name>
    <name evidence="9" type="ORF">Z045_14700</name>
</gene>
<keyword evidence="5 7" id="KW-0687">Ribonucleoprotein</keyword>
<comment type="caution">
    <text evidence="9">The sequence shown here is derived from an EMBL/GenBank/DDBJ whole genome shotgun (WGS) entry which is preliminary data.</text>
</comment>
<name>A0A0V9UIL4_9NOCA</name>
<dbReference type="GeneID" id="86868403"/>
<evidence type="ECO:0000256" key="4">
    <source>
        <dbReference type="ARBA" id="ARBA00022980"/>
    </source>
</evidence>
<proteinExistence type="inferred from homology"/>
<dbReference type="PANTHER" id="PTHR21368">
    <property type="entry name" value="50S RIBOSOMAL PROTEIN L9"/>
    <property type="match status" value="1"/>
</dbReference>
<dbReference type="GO" id="GO:0006412">
    <property type="term" value="P:translation"/>
    <property type="evidence" value="ECO:0007669"/>
    <property type="project" value="UniProtKB-UniRule"/>
</dbReference>
<keyword evidence="4 7" id="KW-0689">Ribosomal protein</keyword>
<dbReference type="InterPro" id="IPR020070">
    <property type="entry name" value="Ribosomal_bL9_N"/>
</dbReference>
<dbReference type="InterPro" id="IPR009027">
    <property type="entry name" value="Ribosomal_bL9/RNase_H1_N"/>
</dbReference>
<evidence type="ECO:0000256" key="1">
    <source>
        <dbReference type="ARBA" id="ARBA00010605"/>
    </source>
</evidence>
<dbReference type="RefSeq" id="WP_026061132.1">
    <property type="nucleotide sequence ID" value="NZ_AZXY01000007.1"/>
</dbReference>
<evidence type="ECO:0000256" key="2">
    <source>
        <dbReference type="ARBA" id="ARBA00022730"/>
    </source>
</evidence>
<organism evidence="9 10">
    <name type="scientific">Rhodococcus pyridinivorans KG-16</name>
    <dbReference type="NCBI Taxonomy" id="1441730"/>
    <lineage>
        <taxon>Bacteria</taxon>
        <taxon>Bacillati</taxon>
        <taxon>Actinomycetota</taxon>
        <taxon>Actinomycetes</taxon>
        <taxon>Mycobacteriales</taxon>
        <taxon>Nocardiaceae</taxon>
        <taxon>Rhodococcus</taxon>
    </lineage>
</organism>
<dbReference type="SUPFAM" id="SSF55653">
    <property type="entry name" value="Ribosomal protein L9 C-domain"/>
    <property type="match status" value="1"/>
</dbReference>
<keyword evidence="3 7" id="KW-0694">RNA-binding</keyword>
<dbReference type="PATRIC" id="fig|1441730.3.peg.3056"/>
<comment type="similarity">
    <text evidence="1 7">Belongs to the bacterial ribosomal protein bL9 family.</text>
</comment>
<dbReference type="InterPro" id="IPR000244">
    <property type="entry name" value="Ribosomal_bL9"/>
</dbReference>
<dbReference type="PROSITE" id="PS00651">
    <property type="entry name" value="RIBOSOMAL_L9"/>
    <property type="match status" value="1"/>
</dbReference>
<accession>A0A0V9UIL4</accession>
<reference evidence="10" key="1">
    <citation type="submission" date="2015-01" db="EMBL/GenBank/DDBJ databases">
        <title>Draft genome sequence of Rhodococcus pyridinivorans strain KG-16, a hydrocarbon-degrading bacterium.</title>
        <authorList>
            <person name="Aggarwal R.K."/>
            <person name="Dawar C."/>
        </authorList>
    </citation>
    <scope>NUCLEOTIDE SEQUENCE [LARGE SCALE GENOMIC DNA]</scope>
    <source>
        <strain evidence="10">KG-16</strain>
    </source>
</reference>
<evidence type="ECO:0000313" key="9">
    <source>
        <dbReference type="EMBL" id="KSZ57823.1"/>
    </source>
</evidence>
<dbReference type="InterPro" id="IPR020069">
    <property type="entry name" value="Ribosomal_bL9_C"/>
</dbReference>
<dbReference type="GO" id="GO:0003735">
    <property type="term" value="F:structural constituent of ribosome"/>
    <property type="evidence" value="ECO:0007669"/>
    <property type="project" value="InterPro"/>
</dbReference>
<dbReference type="Pfam" id="PF03948">
    <property type="entry name" value="Ribosomal_L9_C"/>
    <property type="match status" value="1"/>
</dbReference>
<dbReference type="EMBL" id="AZXY01000007">
    <property type="protein sequence ID" value="KSZ57823.1"/>
    <property type="molecule type" value="Genomic_DNA"/>
</dbReference>
<dbReference type="InterPro" id="IPR020594">
    <property type="entry name" value="Ribosomal_bL9_bac/chp"/>
</dbReference>
<protein>
    <recommendedName>
        <fullName evidence="6 7">Large ribosomal subunit protein bL9</fullName>
    </recommendedName>
</protein>
<dbReference type="Gene3D" id="3.10.430.100">
    <property type="entry name" value="Ribosomal protein L9, C-terminal domain"/>
    <property type="match status" value="1"/>
</dbReference>
<dbReference type="Proteomes" id="UP000053060">
    <property type="component" value="Unassembled WGS sequence"/>
</dbReference>
<sequence length="151" mass="15796">MKLILTADVDNLGAPGDTVEVKDGYGRNYLLPRGLAIVATRGAQKQVEGIRRAQEARAVRGLEHAQELKAAIEGLEDVSLSVKTSSDSGKLFGSVTAADVAGALKAAGGPVVDKRIVELPKAHIKATGKHQIVVKLHPDVTAKFTLNVVAA</sequence>
<dbReference type="SUPFAM" id="SSF55658">
    <property type="entry name" value="L9 N-domain-like"/>
    <property type="match status" value="1"/>
</dbReference>
<dbReference type="HAMAP" id="MF_00503">
    <property type="entry name" value="Ribosomal_bL9"/>
    <property type="match status" value="1"/>
</dbReference>
<dbReference type="GO" id="GO:1990904">
    <property type="term" value="C:ribonucleoprotein complex"/>
    <property type="evidence" value="ECO:0007669"/>
    <property type="project" value="UniProtKB-KW"/>
</dbReference>
<dbReference type="GO" id="GO:0005840">
    <property type="term" value="C:ribosome"/>
    <property type="evidence" value="ECO:0007669"/>
    <property type="project" value="UniProtKB-KW"/>
</dbReference>
<dbReference type="InterPro" id="IPR036791">
    <property type="entry name" value="Ribosomal_bL9_C_sf"/>
</dbReference>
<reference evidence="9 10" key="2">
    <citation type="journal article" date="2016" name="Genome Announc.">
        <title>Draft Genome Sequence of a Versatile Hydrocarbon-Degrading Bacterium, Rhodococcus pyridinivorans Strain KG-16, Collected from Oil Fields in India.</title>
        <authorList>
            <person name="Aggarwal R.K."/>
            <person name="Dawar C."/>
            <person name="Phanindranath R."/>
            <person name="Mutnuri L."/>
            <person name="Dayal A.M."/>
        </authorList>
    </citation>
    <scope>NUCLEOTIDE SEQUENCE [LARGE SCALE GENOMIC DNA]</scope>
    <source>
        <strain evidence="9 10">KG-16</strain>
    </source>
</reference>
<feature type="domain" description="Ribosomal protein L9" evidence="8">
    <location>
        <begin position="13"/>
        <end position="40"/>
    </location>
</feature>
<evidence type="ECO:0000256" key="7">
    <source>
        <dbReference type="HAMAP-Rule" id="MF_00503"/>
    </source>
</evidence>
<dbReference type="AlphaFoldDB" id="A0A0V9UIL4"/>
<dbReference type="InterPro" id="IPR036935">
    <property type="entry name" value="Ribosomal_bL9_N_sf"/>
</dbReference>
<evidence type="ECO:0000256" key="6">
    <source>
        <dbReference type="ARBA" id="ARBA00035292"/>
    </source>
</evidence>
<evidence type="ECO:0000259" key="8">
    <source>
        <dbReference type="PROSITE" id="PS00651"/>
    </source>
</evidence>
<dbReference type="NCBIfam" id="TIGR00158">
    <property type="entry name" value="L9"/>
    <property type="match status" value="1"/>
</dbReference>
<dbReference type="Gene3D" id="3.40.5.10">
    <property type="entry name" value="Ribosomal protein L9, N-terminal domain"/>
    <property type="match status" value="1"/>
</dbReference>
<evidence type="ECO:0000313" key="10">
    <source>
        <dbReference type="Proteomes" id="UP000053060"/>
    </source>
</evidence>
<comment type="function">
    <text evidence="7">Binds to the 23S rRNA.</text>
</comment>